<dbReference type="Proteomes" id="UP001164539">
    <property type="component" value="Chromosome 4"/>
</dbReference>
<dbReference type="EMBL" id="CM051397">
    <property type="protein sequence ID" value="KAJ4720292.1"/>
    <property type="molecule type" value="Genomic_DNA"/>
</dbReference>
<reference evidence="1 2" key="1">
    <citation type="journal article" date="2023" name="Science">
        <title>Complex scaffold remodeling in plant triterpene biosynthesis.</title>
        <authorList>
            <person name="De La Pena R."/>
            <person name="Hodgson H."/>
            <person name="Liu J.C."/>
            <person name="Stephenson M.J."/>
            <person name="Martin A.C."/>
            <person name="Owen C."/>
            <person name="Harkess A."/>
            <person name="Leebens-Mack J."/>
            <person name="Jimenez L.E."/>
            <person name="Osbourn A."/>
            <person name="Sattely E.S."/>
        </authorList>
    </citation>
    <scope>NUCLEOTIDE SEQUENCE [LARGE SCALE GENOMIC DNA]</scope>
    <source>
        <strain evidence="2">cv. JPN11</strain>
        <tissue evidence="1">Leaf</tissue>
    </source>
</reference>
<name>A0ACC1Y960_MELAZ</name>
<gene>
    <name evidence="1" type="ORF">OWV82_008148</name>
</gene>
<keyword evidence="2" id="KW-1185">Reference proteome</keyword>
<evidence type="ECO:0000313" key="1">
    <source>
        <dbReference type="EMBL" id="KAJ4720292.1"/>
    </source>
</evidence>
<proteinExistence type="predicted"/>
<sequence length="229" mass="26495">MIFQLLPAPSSTPILSPSSSDIKRLDYNHWMIKFGDKYIETTVTSRASDVNHWIHQTLHIHRFRLHKLLVGLDTEWSLPTKTKKHQKVAILQLCVGFRCLIFKLCHKDRMPESLITFLGNKIFTFVGKAVQTDADKLLKDYELNVARIMDVSHMAALKYDDEGLYGMGLRRLALQFLNIEMEKSKRITLSKWDRNELSKEQIQYAAIDAFVSFKLAFKFAVEPKEAAVH</sequence>
<comment type="caution">
    <text evidence="1">The sequence shown here is derived from an EMBL/GenBank/DDBJ whole genome shotgun (WGS) entry which is preliminary data.</text>
</comment>
<protein>
    <submittedName>
        <fullName evidence="1">Werner Syndrome-like exonuclease</fullName>
    </submittedName>
</protein>
<organism evidence="1 2">
    <name type="scientific">Melia azedarach</name>
    <name type="common">Chinaberry tree</name>
    <dbReference type="NCBI Taxonomy" id="155640"/>
    <lineage>
        <taxon>Eukaryota</taxon>
        <taxon>Viridiplantae</taxon>
        <taxon>Streptophyta</taxon>
        <taxon>Embryophyta</taxon>
        <taxon>Tracheophyta</taxon>
        <taxon>Spermatophyta</taxon>
        <taxon>Magnoliopsida</taxon>
        <taxon>eudicotyledons</taxon>
        <taxon>Gunneridae</taxon>
        <taxon>Pentapetalae</taxon>
        <taxon>rosids</taxon>
        <taxon>malvids</taxon>
        <taxon>Sapindales</taxon>
        <taxon>Meliaceae</taxon>
        <taxon>Melia</taxon>
    </lineage>
</organism>
<evidence type="ECO:0000313" key="2">
    <source>
        <dbReference type="Proteomes" id="UP001164539"/>
    </source>
</evidence>
<accession>A0ACC1Y960</accession>